<organism evidence="1 2">
    <name type="scientific">Kineosporia mesophila</name>
    <dbReference type="NCBI Taxonomy" id="566012"/>
    <lineage>
        <taxon>Bacteria</taxon>
        <taxon>Bacillati</taxon>
        <taxon>Actinomycetota</taxon>
        <taxon>Actinomycetes</taxon>
        <taxon>Kineosporiales</taxon>
        <taxon>Kineosporiaceae</taxon>
        <taxon>Kineosporia</taxon>
    </lineage>
</organism>
<evidence type="ECO:0000313" key="1">
    <source>
        <dbReference type="EMBL" id="GAA3625831.1"/>
    </source>
</evidence>
<sequence length="72" mass="8144">MTADQHSHVRGALVRFFAQPVPVRFLSVAEPVPLPSRTHREIRRSIRHRIRNRFETFPGPGAGPSTYSGQLP</sequence>
<name>A0ABP7A6P9_9ACTN</name>
<dbReference type="EMBL" id="BAAAZO010000009">
    <property type="protein sequence ID" value="GAA3625831.1"/>
    <property type="molecule type" value="Genomic_DNA"/>
</dbReference>
<reference evidence="2" key="1">
    <citation type="journal article" date="2019" name="Int. J. Syst. Evol. Microbiol.">
        <title>The Global Catalogue of Microorganisms (GCM) 10K type strain sequencing project: providing services to taxonomists for standard genome sequencing and annotation.</title>
        <authorList>
            <consortium name="The Broad Institute Genomics Platform"/>
            <consortium name="The Broad Institute Genome Sequencing Center for Infectious Disease"/>
            <person name="Wu L."/>
            <person name="Ma J."/>
        </authorList>
    </citation>
    <scope>NUCLEOTIDE SEQUENCE [LARGE SCALE GENOMIC DNA]</scope>
    <source>
        <strain evidence="2">JCM 16902</strain>
    </source>
</reference>
<gene>
    <name evidence="1" type="ORF">GCM10022223_48780</name>
</gene>
<comment type="caution">
    <text evidence="1">The sequence shown here is derived from an EMBL/GenBank/DDBJ whole genome shotgun (WGS) entry which is preliminary data.</text>
</comment>
<dbReference type="Proteomes" id="UP001501074">
    <property type="component" value="Unassembled WGS sequence"/>
</dbReference>
<accession>A0ABP7A6P9</accession>
<proteinExistence type="predicted"/>
<protein>
    <submittedName>
        <fullName evidence="1">Uncharacterized protein</fullName>
    </submittedName>
</protein>
<keyword evidence="2" id="KW-1185">Reference proteome</keyword>
<evidence type="ECO:0000313" key="2">
    <source>
        <dbReference type="Proteomes" id="UP001501074"/>
    </source>
</evidence>